<evidence type="ECO:0000256" key="3">
    <source>
        <dbReference type="ARBA" id="ARBA00022723"/>
    </source>
</evidence>
<comment type="cofactor">
    <cofactor evidence="6">
        <name>Zn(2+)</name>
        <dbReference type="ChEBI" id="CHEBI:29105"/>
    </cofactor>
    <text evidence="6">Binds 2 Zn(2+) ions per subunit.</text>
</comment>
<keyword evidence="3 6" id="KW-0479">Metal-binding</keyword>
<reference evidence="8" key="1">
    <citation type="journal article" date="2021" name="PeerJ">
        <title>Extensive microbial diversity within the chicken gut microbiome revealed by metagenomics and culture.</title>
        <authorList>
            <person name="Gilroy R."/>
            <person name="Ravi A."/>
            <person name="Getino M."/>
            <person name="Pursley I."/>
            <person name="Horton D.L."/>
            <person name="Alikhan N.F."/>
            <person name="Baker D."/>
            <person name="Gharbi K."/>
            <person name="Hall N."/>
            <person name="Watson M."/>
            <person name="Adriaenssens E.M."/>
            <person name="Foster-Nyarko E."/>
            <person name="Jarju S."/>
            <person name="Secka A."/>
            <person name="Antonio M."/>
            <person name="Oren A."/>
            <person name="Chaudhuri R.R."/>
            <person name="La Ragione R."/>
            <person name="Hildebrand F."/>
            <person name="Pallen M.J."/>
        </authorList>
    </citation>
    <scope>NUCLEOTIDE SEQUENCE</scope>
    <source>
        <strain evidence="8">CHK192-8294</strain>
    </source>
</reference>
<evidence type="ECO:0000256" key="2">
    <source>
        <dbReference type="ARBA" id="ARBA00010286"/>
    </source>
</evidence>
<comment type="caution">
    <text evidence="6">Lacks conserved residue(s) required for the propagation of feature annotation.</text>
</comment>
<evidence type="ECO:0000313" key="9">
    <source>
        <dbReference type="Proteomes" id="UP000823921"/>
    </source>
</evidence>
<dbReference type="Gene3D" id="3.20.20.140">
    <property type="entry name" value="Metal-dependent hydrolases"/>
    <property type="match status" value="1"/>
</dbReference>
<comment type="similarity">
    <text evidence="2 6">Belongs to the metallo-dependent hydrolases superfamily. DHOase family. Class I DHOase subfamily.</text>
</comment>
<dbReference type="PANTHER" id="PTHR43668:SF2">
    <property type="entry name" value="ALLANTOINASE"/>
    <property type="match status" value="1"/>
</dbReference>
<dbReference type="NCBIfam" id="TIGR00857">
    <property type="entry name" value="pyrC_multi"/>
    <property type="match status" value="1"/>
</dbReference>
<evidence type="ECO:0000256" key="6">
    <source>
        <dbReference type="HAMAP-Rule" id="MF_00220"/>
    </source>
</evidence>
<dbReference type="InterPro" id="IPR024403">
    <property type="entry name" value="DHOase_cat"/>
</dbReference>
<name>A0A9D2SAE0_9FIRM</name>
<proteinExistence type="inferred from homology"/>
<comment type="function">
    <text evidence="1 6">Catalyzes the reversible cyclization of carbamoyl aspartate to dihydroorotate.</text>
</comment>
<dbReference type="PROSITE" id="PS00483">
    <property type="entry name" value="DIHYDROOROTASE_2"/>
    <property type="match status" value="1"/>
</dbReference>
<dbReference type="InterPro" id="IPR032466">
    <property type="entry name" value="Metal_Hydrolase"/>
</dbReference>
<feature type="binding site" evidence="6">
    <location>
        <position position="60"/>
    </location>
    <ligand>
        <name>Zn(2+)</name>
        <dbReference type="ChEBI" id="CHEBI:29105"/>
        <label>1</label>
    </ligand>
</feature>
<comment type="pathway">
    <text evidence="6">Pyrimidine metabolism; UMP biosynthesis via de novo pathway; (S)-dihydroorotate from bicarbonate: step 3/3.</text>
</comment>
<dbReference type="EC" id="3.5.2.3" evidence="6"/>
<evidence type="ECO:0000313" key="8">
    <source>
        <dbReference type="EMBL" id="HJB80478.1"/>
    </source>
</evidence>
<organism evidence="8 9">
    <name type="scientific">Candidatus Flavonifractor intestinigallinarum</name>
    <dbReference type="NCBI Taxonomy" id="2838586"/>
    <lineage>
        <taxon>Bacteria</taxon>
        <taxon>Bacillati</taxon>
        <taxon>Bacillota</taxon>
        <taxon>Clostridia</taxon>
        <taxon>Eubacteriales</taxon>
        <taxon>Oscillospiraceae</taxon>
        <taxon>Flavonifractor</taxon>
    </lineage>
</organism>
<dbReference type="Pfam" id="PF12890">
    <property type="entry name" value="DHOase"/>
    <property type="match status" value="1"/>
</dbReference>
<evidence type="ECO:0000259" key="7">
    <source>
        <dbReference type="Pfam" id="PF12890"/>
    </source>
</evidence>
<comment type="catalytic activity">
    <reaction evidence="6">
        <text>(S)-dihydroorotate + H2O = N-carbamoyl-L-aspartate + H(+)</text>
        <dbReference type="Rhea" id="RHEA:24296"/>
        <dbReference type="ChEBI" id="CHEBI:15377"/>
        <dbReference type="ChEBI" id="CHEBI:15378"/>
        <dbReference type="ChEBI" id="CHEBI:30864"/>
        <dbReference type="ChEBI" id="CHEBI:32814"/>
        <dbReference type="EC" id="3.5.2.3"/>
    </reaction>
</comment>
<dbReference type="GO" id="GO:0006145">
    <property type="term" value="P:purine nucleobase catabolic process"/>
    <property type="evidence" value="ECO:0007669"/>
    <property type="project" value="TreeGrafter"/>
</dbReference>
<feature type="binding site" evidence="6">
    <location>
        <position position="179"/>
    </location>
    <ligand>
        <name>Zn(2+)</name>
        <dbReference type="ChEBI" id="CHEBI:29105"/>
        <label>2</label>
    </ligand>
</feature>
<dbReference type="Gene3D" id="2.30.40.10">
    <property type="entry name" value="Urease, subunit C, domain 1"/>
    <property type="match status" value="1"/>
</dbReference>
<feature type="active site" evidence="6">
    <location>
        <position position="305"/>
    </location>
</feature>
<gene>
    <name evidence="6" type="primary">pyrC</name>
    <name evidence="8" type="ORF">H9712_05795</name>
</gene>
<dbReference type="InterPro" id="IPR050138">
    <property type="entry name" value="DHOase/Allantoinase_Hydrolase"/>
</dbReference>
<evidence type="ECO:0000256" key="1">
    <source>
        <dbReference type="ARBA" id="ARBA00002368"/>
    </source>
</evidence>
<feature type="binding site" evidence="6">
    <location>
        <position position="94"/>
    </location>
    <ligand>
        <name>substrate</name>
    </ligand>
</feature>
<dbReference type="PANTHER" id="PTHR43668">
    <property type="entry name" value="ALLANTOINASE"/>
    <property type="match status" value="1"/>
</dbReference>
<feature type="binding site" evidence="6">
    <location>
        <position position="62"/>
    </location>
    <ligand>
        <name>Zn(2+)</name>
        <dbReference type="ChEBI" id="CHEBI:29105"/>
        <label>1</label>
    </ligand>
</feature>
<dbReference type="GO" id="GO:0005737">
    <property type="term" value="C:cytoplasm"/>
    <property type="evidence" value="ECO:0007669"/>
    <property type="project" value="TreeGrafter"/>
</dbReference>
<dbReference type="SUPFAM" id="SSF51338">
    <property type="entry name" value="Composite domain of metallo-dependent hydrolases"/>
    <property type="match status" value="1"/>
</dbReference>
<feature type="domain" description="Dihydroorotase catalytic" evidence="7">
    <location>
        <begin position="52"/>
        <end position="236"/>
    </location>
</feature>
<dbReference type="Proteomes" id="UP000823921">
    <property type="component" value="Unassembled WGS sequence"/>
</dbReference>
<evidence type="ECO:0000256" key="5">
    <source>
        <dbReference type="ARBA" id="ARBA00022975"/>
    </source>
</evidence>
<dbReference type="InterPro" id="IPR004722">
    <property type="entry name" value="DHOase"/>
</dbReference>
<reference evidence="8" key="2">
    <citation type="submission" date="2021-04" db="EMBL/GenBank/DDBJ databases">
        <authorList>
            <person name="Gilroy R."/>
        </authorList>
    </citation>
    <scope>NUCLEOTIDE SEQUENCE</scope>
    <source>
        <strain evidence="8">CHK192-8294</strain>
    </source>
</reference>
<protein>
    <recommendedName>
        <fullName evidence="6">Dihydroorotase</fullName>
        <shortName evidence="6">DHOase</shortName>
        <ecNumber evidence="6">3.5.2.3</ecNumber>
    </recommendedName>
</protein>
<feature type="binding site" evidence="6">
    <location>
        <begin position="62"/>
        <end position="64"/>
    </location>
    <ligand>
        <name>substrate</name>
    </ligand>
</feature>
<dbReference type="GO" id="GO:0044205">
    <property type="term" value="P:'de novo' UMP biosynthetic process"/>
    <property type="evidence" value="ECO:0007669"/>
    <property type="project" value="UniProtKB-UniRule"/>
</dbReference>
<feature type="binding site" evidence="6">
    <location>
        <position position="232"/>
    </location>
    <ligand>
        <name>Zn(2+)</name>
        <dbReference type="ChEBI" id="CHEBI:29105"/>
        <label>2</label>
    </ligand>
</feature>
<dbReference type="GO" id="GO:0004151">
    <property type="term" value="F:dihydroorotase activity"/>
    <property type="evidence" value="ECO:0007669"/>
    <property type="project" value="UniProtKB-UniRule"/>
</dbReference>
<dbReference type="InterPro" id="IPR011059">
    <property type="entry name" value="Metal-dep_hydrolase_composite"/>
</dbReference>
<dbReference type="GO" id="GO:0008270">
    <property type="term" value="F:zinc ion binding"/>
    <property type="evidence" value="ECO:0007669"/>
    <property type="project" value="UniProtKB-UniRule"/>
</dbReference>
<dbReference type="HAMAP" id="MF_00220_B">
    <property type="entry name" value="PyrC_classI_B"/>
    <property type="match status" value="1"/>
</dbReference>
<feature type="binding site" evidence="6">
    <location>
        <position position="152"/>
    </location>
    <ligand>
        <name>Zn(2+)</name>
        <dbReference type="ChEBI" id="CHEBI:29105"/>
        <label>1</label>
    </ligand>
</feature>
<feature type="binding site" evidence="6">
    <location>
        <position position="309"/>
    </location>
    <ligand>
        <name>substrate</name>
    </ligand>
</feature>
<keyword evidence="5 6" id="KW-0665">Pyrimidine biosynthesis</keyword>
<accession>A0A9D2SAE0</accession>
<evidence type="ECO:0000256" key="4">
    <source>
        <dbReference type="ARBA" id="ARBA00022801"/>
    </source>
</evidence>
<sequence length="430" mass="46418">MKLLIRQGRLVDPVGGIGGVMDILMEDGKVTVIGSNINEPGAQIIDAAGLTVCAGLVDMHVHLREPGFEYKETIETGAAAAARGGFTSIACMPNTRPTVDCPEQVDFVRKKAAEACGVHIWPIGSVSKGQRGQELTDFEALKGAGVVALSDDGVPIQNANLMRDGLIMAHRQDLTILSHCEDADMVKNYAVNEGRVSRQLRLDGRPAIAEELMVSRDAMLAEETGAAVHICHISTAKSVAIVRRYKRKGVQITCETCPQYFSLTEDEILAQGTMARVNPPLRTWSDVEAIIEGLKDGTIDAIATDHAPHSAEEKARPLTEAPSGMVGLETALGVTLTYLYHTGELPLSDILRKMTINPACILRLPTKGRLAIGADADVVIFDPDEVWTVDPEQFASKGRNTPFAGKELKGKIKYTIVGGKIVYQDEKKEI</sequence>
<dbReference type="CDD" id="cd01317">
    <property type="entry name" value="DHOase_IIa"/>
    <property type="match status" value="1"/>
</dbReference>
<dbReference type="AlphaFoldDB" id="A0A9D2SAE0"/>
<dbReference type="EMBL" id="DWXO01000056">
    <property type="protein sequence ID" value="HJB80478.1"/>
    <property type="molecule type" value="Genomic_DNA"/>
</dbReference>
<dbReference type="InterPro" id="IPR002195">
    <property type="entry name" value="Dihydroorotase_CS"/>
</dbReference>
<keyword evidence="4 6" id="KW-0378">Hydrolase</keyword>
<comment type="caution">
    <text evidence="8">The sequence shown here is derived from an EMBL/GenBank/DDBJ whole genome shotgun (WGS) entry which is preliminary data.</text>
</comment>
<feature type="binding site" evidence="6">
    <location>
        <position position="152"/>
    </location>
    <ligand>
        <name>Zn(2+)</name>
        <dbReference type="ChEBI" id="CHEBI:29105"/>
        <label>2</label>
    </ligand>
</feature>
<feature type="binding site" evidence="6">
    <location>
        <position position="305"/>
    </location>
    <ligand>
        <name>Zn(2+)</name>
        <dbReference type="ChEBI" id="CHEBI:29105"/>
        <label>1</label>
    </ligand>
</feature>
<keyword evidence="6" id="KW-0862">Zinc</keyword>
<dbReference type="GO" id="GO:0004038">
    <property type="term" value="F:allantoinase activity"/>
    <property type="evidence" value="ECO:0007669"/>
    <property type="project" value="TreeGrafter"/>
</dbReference>
<dbReference type="SUPFAM" id="SSF51556">
    <property type="entry name" value="Metallo-dependent hydrolases"/>
    <property type="match status" value="1"/>
</dbReference>
<dbReference type="PROSITE" id="PS00482">
    <property type="entry name" value="DIHYDROOROTASE_1"/>
    <property type="match status" value="1"/>
</dbReference>
<feature type="binding site" evidence="6">
    <location>
        <position position="278"/>
    </location>
    <ligand>
        <name>substrate</name>
    </ligand>
</feature>